<dbReference type="GO" id="GO:0005737">
    <property type="term" value="C:cytoplasm"/>
    <property type="evidence" value="ECO:0007669"/>
    <property type="project" value="UniProtKB-SubCell"/>
</dbReference>
<feature type="domain" description="Aminoacyl-transfer RNA synthetases class-II family profile" evidence="18">
    <location>
        <begin position="323"/>
        <end position="572"/>
    </location>
</feature>
<evidence type="ECO:0000256" key="4">
    <source>
        <dbReference type="ARBA" id="ARBA00012840"/>
    </source>
</evidence>
<feature type="region of interest" description="Disordered" evidence="16">
    <location>
        <begin position="54"/>
        <end position="80"/>
    </location>
</feature>
<reference evidence="19 20" key="1">
    <citation type="submission" date="2016-06" db="EMBL/GenBank/DDBJ databases">
        <authorList>
            <consortium name="Pathogen Informatics"/>
        </authorList>
    </citation>
    <scope>NUCLEOTIDE SEQUENCE [LARGE SCALE GENOMIC DNA]</scope>
    <source>
        <strain evidence="19">PowCR01</strain>
    </source>
</reference>
<protein>
    <recommendedName>
        <fullName evidence="4">serine--tRNA ligase</fullName>
        <ecNumber evidence="4">6.1.1.11</ecNumber>
    </recommendedName>
    <alternativeName>
        <fullName evidence="11">Seryl-tRNA synthetase</fullName>
    </alternativeName>
    <alternativeName>
        <fullName evidence="12">Seryl-tRNA(Ser/Sec) synthetase</fullName>
    </alternativeName>
</protein>
<evidence type="ECO:0000256" key="12">
    <source>
        <dbReference type="ARBA" id="ARBA00033352"/>
    </source>
</evidence>
<dbReference type="Proteomes" id="UP000243200">
    <property type="component" value="Chromosome 14"/>
</dbReference>
<evidence type="ECO:0000256" key="14">
    <source>
        <dbReference type="ARBA" id="ARBA00048823"/>
    </source>
</evidence>
<comment type="similarity">
    <text evidence="3">Belongs to the class-II aminoacyl-tRNA synthetase family. Type-1 seryl-tRNA synthetase subfamily.</text>
</comment>
<evidence type="ECO:0000256" key="3">
    <source>
        <dbReference type="ARBA" id="ARBA00010728"/>
    </source>
</evidence>
<dbReference type="VEuPathDB" id="PlasmoDB:PocGH01_14042100"/>
<feature type="coiled-coil region" evidence="15">
    <location>
        <begin position="201"/>
        <end position="228"/>
    </location>
</feature>
<evidence type="ECO:0000256" key="1">
    <source>
        <dbReference type="ARBA" id="ARBA00004496"/>
    </source>
</evidence>
<dbReference type="Gene3D" id="3.30.930.10">
    <property type="entry name" value="Bira Bifunctional Protein, Domain 2"/>
    <property type="match status" value="1"/>
</dbReference>
<dbReference type="VEuPathDB" id="PlasmoDB:POWCR01_140036400"/>
<dbReference type="GO" id="GO:0004828">
    <property type="term" value="F:serine-tRNA ligase activity"/>
    <property type="evidence" value="ECO:0007669"/>
    <property type="project" value="UniProtKB-EC"/>
</dbReference>
<evidence type="ECO:0000313" key="19">
    <source>
        <dbReference type="EMBL" id="SBT82497.1"/>
    </source>
</evidence>
<keyword evidence="6 19" id="KW-0436">Ligase</keyword>
<comment type="catalytic activity">
    <reaction evidence="13">
        <text>tRNA(Sec) + L-serine + ATP = L-seryl-tRNA(Sec) + AMP + diphosphate + H(+)</text>
        <dbReference type="Rhea" id="RHEA:42580"/>
        <dbReference type="Rhea" id="RHEA-COMP:9742"/>
        <dbReference type="Rhea" id="RHEA-COMP:10128"/>
        <dbReference type="ChEBI" id="CHEBI:15378"/>
        <dbReference type="ChEBI" id="CHEBI:30616"/>
        <dbReference type="ChEBI" id="CHEBI:33019"/>
        <dbReference type="ChEBI" id="CHEBI:33384"/>
        <dbReference type="ChEBI" id="CHEBI:78442"/>
        <dbReference type="ChEBI" id="CHEBI:78533"/>
        <dbReference type="ChEBI" id="CHEBI:456215"/>
        <dbReference type="EC" id="6.1.1.11"/>
    </reaction>
</comment>
<dbReference type="NCBIfam" id="TIGR00414">
    <property type="entry name" value="serS"/>
    <property type="match status" value="1"/>
</dbReference>
<evidence type="ECO:0000256" key="10">
    <source>
        <dbReference type="ARBA" id="ARBA00023146"/>
    </source>
</evidence>
<evidence type="ECO:0000256" key="15">
    <source>
        <dbReference type="SAM" id="Coils"/>
    </source>
</evidence>
<feature type="chain" id="PRO_5008678354" description="serine--tRNA ligase" evidence="17">
    <location>
        <begin position="21"/>
        <end position="586"/>
    </location>
</feature>
<dbReference type="OrthoDB" id="10264585at2759"/>
<keyword evidence="9" id="KW-0648">Protein biosynthesis</keyword>
<organism evidence="19 20">
    <name type="scientific">Plasmodium ovale</name>
    <name type="common">malaria parasite P. ovale</name>
    <dbReference type="NCBI Taxonomy" id="36330"/>
    <lineage>
        <taxon>Eukaryota</taxon>
        <taxon>Sar</taxon>
        <taxon>Alveolata</taxon>
        <taxon>Apicomplexa</taxon>
        <taxon>Aconoidasida</taxon>
        <taxon>Haemosporida</taxon>
        <taxon>Plasmodiidae</taxon>
        <taxon>Plasmodium</taxon>
        <taxon>Plasmodium (Plasmodium)</taxon>
    </lineage>
</organism>
<feature type="signal peptide" evidence="17">
    <location>
        <begin position="1"/>
        <end position="20"/>
    </location>
</feature>
<dbReference type="PROSITE" id="PS50862">
    <property type="entry name" value="AA_TRNA_LIGASE_II"/>
    <property type="match status" value="1"/>
</dbReference>
<dbReference type="GO" id="GO:0006434">
    <property type="term" value="P:seryl-tRNA aminoacylation"/>
    <property type="evidence" value="ECO:0007669"/>
    <property type="project" value="InterPro"/>
</dbReference>
<accession>A0A1C3L574</accession>
<dbReference type="GO" id="GO:0005524">
    <property type="term" value="F:ATP binding"/>
    <property type="evidence" value="ECO:0007669"/>
    <property type="project" value="UniProtKB-KW"/>
</dbReference>
<comment type="subcellular location">
    <subcellularLocation>
        <location evidence="1">Cytoplasm</location>
    </subcellularLocation>
</comment>
<dbReference type="AlphaFoldDB" id="A0A1C3L574"/>
<comment type="catalytic activity">
    <reaction evidence="14">
        <text>tRNA(Ser) + L-serine + ATP = L-seryl-tRNA(Ser) + AMP + diphosphate + H(+)</text>
        <dbReference type="Rhea" id="RHEA:12292"/>
        <dbReference type="Rhea" id="RHEA-COMP:9669"/>
        <dbReference type="Rhea" id="RHEA-COMP:9703"/>
        <dbReference type="ChEBI" id="CHEBI:15378"/>
        <dbReference type="ChEBI" id="CHEBI:30616"/>
        <dbReference type="ChEBI" id="CHEBI:33019"/>
        <dbReference type="ChEBI" id="CHEBI:33384"/>
        <dbReference type="ChEBI" id="CHEBI:78442"/>
        <dbReference type="ChEBI" id="CHEBI:78533"/>
        <dbReference type="ChEBI" id="CHEBI:456215"/>
        <dbReference type="EC" id="6.1.1.11"/>
    </reaction>
</comment>
<evidence type="ECO:0000256" key="8">
    <source>
        <dbReference type="ARBA" id="ARBA00022840"/>
    </source>
</evidence>
<dbReference type="InterPro" id="IPR006195">
    <property type="entry name" value="aa-tRNA-synth_II"/>
</dbReference>
<dbReference type="SUPFAM" id="SSF55681">
    <property type="entry name" value="Class II aaRS and biotin synthetases"/>
    <property type="match status" value="1"/>
</dbReference>
<evidence type="ECO:0000256" key="17">
    <source>
        <dbReference type="SAM" id="SignalP"/>
    </source>
</evidence>
<evidence type="ECO:0000256" key="9">
    <source>
        <dbReference type="ARBA" id="ARBA00022917"/>
    </source>
</evidence>
<dbReference type="PRINTS" id="PR00981">
    <property type="entry name" value="TRNASYNTHSER"/>
</dbReference>
<dbReference type="InterPro" id="IPR002314">
    <property type="entry name" value="aa-tRNA-synt_IIb"/>
</dbReference>
<keyword evidence="7" id="KW-0547">Nucleotide-binding</keyword>
<dbReference type="Pfam" id="PF00587">
    <property type="entry name" value="tRNA-synt_2b"/>
    <property type="match status" value="1"/>
</dbReference>
<dbReference type="InterPro" id="IPR045864">
    <property type="entry name" value="aa-tRNA-synth_II/BPL/LPL"/>
</dbReference>
<evidence type="ECO:0000256" key="13">
    <source>
        <dbReference type="ARBA" id="ARBA00047929"/>
    </source>
</evidence>
<dbReference type="EC" id="6.1.1.11" evidence="4"/>
<dbReference type="InterPro" id="IPR042103">
    <property type="entry name" value="SerRS_1_N_sf"/>
</dbReference>
<gene>
    <name evidence="19" type="primary">PowCR01_140036400</name>
    <name evidence="19" type="ORF">POWCR01_140036400</name>
</gene>
<proteinExistence type="inferred from homology"/>
<feature type="compositionally biased region" description="Low complexity" evidence="16">
    <location>
        <begin position="58"/>
        <end position="71"/>
    </location>
</feature>
<dbReference type="Gene3D" id="1.10.287.40">
    <property type="entry name" value="Serine-tRNA synthetase, tRNA binding domain"/>
    <property type="match status" value="1"/>
</dbReference>
<keyword evidence="15" id="KW-0175">Coiled coil</keyword>
<sequence>MLAKKHIALTVALCICCAIGECIKRGGRVPAGAPRRSYIWNSLNLAKRKPLPARCTIGSNGSAGSGSADSSSADRRKAPREWEGEFGMSLEILRKNEDRVVENLRKRGMEKNLHDVKVLKILIEEKNKLEIATNNLRNRRKLLSEEVKNLLFADEKKEKNLLENLQMEKTDKCKMSSDIPEDSGNYDGIPIQQLGEGKQKVKDEKNSYLSLENKIEMIKKKISNINDNININEGKMFHIKSKIEEYLNKLPNILLHIVPEGKTVNDNKIIKMYRVKTINNHMENIFFESHENILKVYNNNPIFSNISNKIGFGYNILVKNIAKLERALIDFMIYTHVDKFMYTYVKTPVIVAKSALIGTGQLPKFENDLFKINDNYKILNEDAYLIPTSEVSLLNLFKNSLIDYKNLPIKLVSHSSCFRNEKNVTYGKTSKGLLREHIFEKVELISITDRKTSSYYYTYLIKHCEYILKKLKIPYRLVLLNSLDTPFSSSICYDIEAWLPSQKRFIEVSSCSNCLDFQARKLNLKYKKKDKNIFCHTINGSGLAVGRILAIILEQYQICRYSKDEQVQLMVPKPLRKYMNASVIDL</sequence>
<evidence type="ECO:0000259" key="18">
    <source>
        <dbReference type="PROSITE" id="PS50862"/>
    </source>
</evidence>
<feature type="coiled-coil region" evidence="15">
    <location>
        <begin position="119"/>
        <end position="146"/>
    </location>
</feature>
<dbReference type="PANTHER" id="PTHR43697:SF1">
    <property type="entry name" value="SERINE--TRNA LIGASE"/>
    <property type="match status" value="1"/>
</dbReference>
<evidence type="ECO:0000256" key="16">
    <source>
        <dbReference type="SAM" id="MobiDB-lite"/>
    </source>
</evidence>
<evidence type="ECO:0000256" key="6">
    <source>
        <dbReference type="ARBA" id="ARBA00022598"/>
    </source>
</evidence>
<keyword evidence="17" id="KW-0732">Signal</keyword>
<keyword evidence="5" id="KW-0963">Cytoplasm</keyword>
<dbReference type="PANTHER" id="PTHR43697">
    <property type="entry name" value="SERYL-TRNA SYNTHETASE"/>
    <property type="match status" value="1"/>
</dbReference>
<keyword evidence="10" id="KW-0030">Aminoacyl-tRNA synthetase</keyword>
<evidence type="ECO:0000256" key="5">
    <source>
        <dbReference type="ARBA" id="ARBA00022490"/>
    </source>
</evidence>
<evidence type="ECO:0000256" key="2">
    <source>
        <dbReference type="ARBA" id="ARBA00005045"/>
    </source>
</evidence>
<keyword evidence="8" id="KW-0067">ATP-binding</keyword>
<evidence type="ECO:0000256" key="11">
    <source>
        <dbReference type="ARBA" id="ARBA00031113"/>
    </source>
</evidence>
<comment type="pathway">
    <text evidence="2">Aminoacyl-tRNA biosynthesis; selenocysteinyl-tRNA(Sec) biosynthesis; L-seryl-tRNA(Sec) from L-serine and tRNA(Sec): step 1/1.</text>
</comment>
<evidence type="ECO:0000256" key="7">
    <source>
        <dbReference type="ARBA" id="ARBA00022741"/>
    </source>
</evidence>
<evidence type="ECO:0000313" key="20">
    <source>
        <dbReference type="Proteomes" id="UP000243200"/>
    </source>
</evidence>
<name>A0A1C3L574_PLAOA</name>
<dbReference type="EMBL" id="LT594518">
    <property type="protein sequence ID" value="SBT82497.1"/>
    <property type="molecule type" value="Genomic_DNA"/>
</dbReference>
<dbReference type="InterPro" id="IPR002317">
    <property type="entry name" value="Ser-tRNA-ligase_type_1"/>
</dbReference>